<dbReference type="NCBIfam" id="TIGR01783">
    <property type="entry name" value="TonB-siderophor"/>
    <property type="match status" value="1"/>
</dbReference>
<evidence type="ECO:0000256" key="1">
    <source>
        <dbReference type="ARBA" id="ARBA00004571"/>
    </source>
</evidence>
<name>A0A6L9U9U6_9HYPH</name>
<dbReference type="GO" id="GO:0015344">
    <property type="term" value="F:siderophore uptake transmembrane transporter activity"/>
    <property type="evidence" value="ECO:0007669"/>
    <property type="project" value="TreeGrafter"/>
</dbReference>
<evidence type="ECO:0000256" key="12">
    <source>
        <dbReference type="ARBA" id="ARBA00023170"/>
    </source>
</evidence>
<evidence type="ECO:0000313" key="17">
    <source>
        <dbReference type="EMBL" id="NEI72149.1"/>
    </source>
</evidence>
<keyword evidence="7" id="KW-0732">Signal</keyword>
<keyword evidence="8" id="KW-0408">Iron</keyword>
<dbReference type="InterPro" id="IPR011662">
    <property type="entry name" value="Secretin/TonB_short_N"/>
</dbReference>
<evidence type="ECO:0000256" key="2">
    <source>
        <dbReference type="ARBA" id="ARBA00009810"/>
    </source>
</evidence>
<dbReference type="GO" id="GO:0009279">
    <property type="term" value="C:cell outer membrane"/>
    <property type="evidence" value="ECO:0007669"/>
    <property type="project" value="UniProtKB-SubCell"/>
</dbReference>
<evidence type="ECO:0000256" key="8">
    <source>
        <dbReference type="ARBA" id="ARBA00023004"/>
    </source>
</evidence>
<keyword evidence="11 14" id="KW-0472">Membrane</keyword>
<protein>
    <submittedName>
        <fullName evidence="17">TonB-dependent siderophore receptor</fullName>
    </submittedName>
</protein>
<keyword evidence="10 15" id="KW-0798">TonB box</keyword>
<dbReference type="FunFam" id="2.170.130.10:FF:000010">
    <property type="entry name" value="Ferripyoverdine receptor"/>
    <property type="match status" value="1"/>
</dbReference>
<dbReference type="PANTHER" id="PTHR32552">
    <property type="entry name" value="FERRICHROME IRON RECEPTOR-RELATED"/>
    <property type="match status" value="1"/>
</dbReference>
<comment type="caution">
    <text evidence="17">The sequence shown here is derived from an EMBL/GenBank/DDBJ whole genome shotgun (WGS) entry which is preliminary data.</text>
</comment>
<feature type="domain" description="Secretin/TonB short N-terminal" evidence="16">
    <location>
        <begin position="61"/>
        <end position="112"/>
    </location>
</feature>
<dbReference type="GO" id="GO:0015891">
    <property type="term" value="P:siderophore transport"/>
    <property type="evidence" value="ECO:0007669"/>
    <property type="project" value="InterPro"/>
</dbReference>
<dbReference type="Pfam" id="PF07715">
    <property type="entry name" value="Plug"/>
    <property type="match status" value="1"/>
</dbReference>
<evidence type="ECO:0000256" key="4">
    <source>
        <dbReference type="ARBA" id="ARBA00022452"/>
    </source>
</evidence>
<dbReference type="Gene3D" id="2.40.170.20">
    <property type="entry name" value="TonB-dependent receptor, beta-barrel domain"/>
    <property type="match status" value="1"/>
</dbReference>
<dbReference type="InterPro" id="IPR012910">
    <property type="entry name" value="Plug_dom"/>
</dbReference>
<dbReference type="CDD" id="cd01347">
    <property type="entry name" value="ligand_gated_channel"/>
    <property type="match status" value="1"/>
</dbReference>
<dbReference type="GO" id="GO:0038023">
    <property type="term" value="F:signaling receptor activity"/>
    <property type="evidence" value="ECO:0007669"/>
    <property type="project" value="InterPro"/>
</dbReference>
<dbReference type="Gene3D" id="2.170.130.10">
    <property type="entry name" value="TonB-dependent receptor, plug domain"/>
    <property type="match status" value="1"/>
</dbReference>
<reference evidence="17 18" key="1">
    <citation type="submission" date="2019-12" db="EMBL/GenBank/DDBJ databases">
        <title>Rhizobium genotypes associated with high levels of biological nitrogen fixation by grain legumes in a temperate-maritime cropping system.</title>
        <authorList>
            <person name="Maluk M."/>
            <person name="Francesc Ferrando Molina F."/>
            <person name="Lopez Del Egido L."/>
            <person name="Lafos M."/>
            <person name="Langarica-Fuentes A."/>
            <person name="Gebre Yohannes G."/>
            <person name="Young M.W."/>
            <person name="Martin P."/>
            <person name="Gantlett R."/>
            <person name="Kenicer G."/>
            <person name="Hawes C."/>
            <person name="Begg G.S."/>
            <person name="Quilliam R.S."/>
            <person name="Squire G.R."/>
            <person name="Poole P.S."/>
            <person name="Young P.W."/>
            <person name="Iannetta P.M."/>
            <person name="James E.K."/>
        </authorList>
    </citation>
    <scope>NUCLEOTIDE SEQUENCE [LARGE SCALE GENOMIC DNA]</scope>
    <source>
        <strain evidence="17 18">JHI1118</strain>
    </source>
</reference>
<proteinExistence type="inferred from homology"/>
<dbReference type="PROSITE" id="PS52016">
    <property type="entry name" value="TONB_DEPENDENT_REC_3"/>
    <property type="match status" value="1"/>
</dbReference>
<evidence type="ECO:0000256" key="7">
    <source>
        <dbReference type="ARBA" id="ARBA00022729"/>
    </source>
</evidence>
<dbReference type="Proteomes" id="UP000483035">
    <property type="component" value="Unassembled WGS sequence"/>
</dbReference>
<keyword evidence="3 14" id="KW-0813">Transport</keyword>
<keyword evidence="5" id="KW-0410">Iron transport</keyword>
<evidence type="ECO:0000256" key="3">
    <source>
        <dbReference type="ARBA" id="ARBA00022448"/>
    </source>
</evidence>
<dbReference type="PANTHER" id="PTHR32552:SF74">
    <property type="entry name" value="HYDROXAMATE SIDEROPHORE RECEPTOR FHUE"/>
    <property type="match status" value="1"/>
</dbReference>
<dbReference type="InterPro" id="IPR000531">
    <property type="entry name" value="Beta-barrel_TonB"/>
</dbReference>
<evidence type="ECO:0000256" key="10">
    <source>
        <dbReference type="ARBA" id="ARBA00023077"/>
    </source>
</evidence>
<comment type="similarity">
    <text evidence="2 14 15">Belongs to the TonB-dependent receptor family.</text>
</comment>
<keyword evidence="6 14" id="KW-0812">Transmembrane</keyword>
<evidence type="ECO:0000256" key="6">
    <source>
        <dbReference type="ARBA" id="ARBA00022692"/>
    </source>
</evidence>
<keyword evidence="12 17" id="KW-0675">Receptor</keyword>
<dbReference type="Gene3D" id="3.55.50.30">
    <property type="match status" value="1"/>
</dbReference>
<evidence type="ECO:0000256" key="13">
    <source>
        <dbReference type="ARBA" id="ARBA00023237"/>
    </source>
</evidence>
<dbReference type="RefSeq" id="WP_163989164.1">
    <property type="nucleotide sequence ID" value="NZ_WUEY01000010.1"/>
</dbReference>
<dbReference type="InterPro" id="IPR039426">
    <property type="entry name" value="TonB-dep_rcpt-like"/>
</dbReference>
<dbReference type="InterPro" id="IPR010105">
    <property type="entry name" value="TonB_sidphr_rcpt"/>
</dbReference>
<dbReference type="InterPro" id="IPR037066">
    <property type="entry name" value="Plug_dom_sf"/>
</dbReference>
<evidence type="ECO:0000256" key="14">
    <source>
        <dbReference type="PROSITE-ProRule" id="PRU01360"/>
    </source>
</evidence>
<accession>A0A6L9U9U6</accession>
<comment type="subcellular location">
    <subcellularLocation>
        <location evidence="1 14">Cell outer membrane</location>
        <topology evidence="1 14">Multi-pass membrane protein</topology>
    </subcellularLocation>
</comment>
<keyword evidence="13 14" id="KW-0998">Cell outer membrane</keyword>
<dbReference type="EMBL" id="WUEY01000010">
    <property type="protein sequence ID" value="NEI72149.1"/>
    <property type="molecule type" value="Genomic_DNA"/>
</dbReference>
<organism evidence="17 18">
    <name type="scientific">Rhizobium lusitanum</name>
    <dbReference type="NCBI Taxonomy" id="293958"/>
    <lineage>
        <taxon>Bacteria</taxon>
        <taxon>Pseudomonadati</taxon>
        <taxon>Pseudomonadota</taxon>
        <taxon>Alphaproteobacteria</taxon>
        <taxon>Hyphomicrobiales</taxon>
        <taxon>Rhizobiaceae</taxon>
        <taxon>Rhizobium/Agrobacterium group</taxon>
        <taxon>Rhizobium</taxon>
    </lineage>
</organism>
<sequence length="807" mass="87577">MTTKSRTFVLLAATVLAGVAENSISFGAAWAQAVDQRTHNFDIPAKPIRQAMNDIVRATGINVVFPETAAASTIGRPVHGSMSTAQAIGALLAGSGLQYNFTNANTVTIVGASRGGGAGTSSDATTLAPIVVKGASATTEGTNSYGSGYANVAGKEEVALKETPQSVSVVTRKRIEDQNLTTLDQAIANATGMVVQQADSDRPAYYSRGFQVNTIQIGGVPTNIALPTSAQDLAMYDRVEVLRGPAGLLNGLGSPGGTINLVRKLPMDEFHVTDEVSAGSYRNLRNELDVTGPLNSDGSLRGRVVGTLQTQDFKEDDTYRRLGQIYGVLEGDITDNTTIRGGAYYQGSPARENWVGIPVTTDYKFLDAPRSAFFGSPWNKSTYSQTGAFVELEHEFDNGWKTKATLNYARYQSNIIANSINSMVDPSSLTANIVANKWAQDDRQYGLDWYTTGPVDLGGREHKLTFGVNASHEDLGQTNYYGPAGDEFYSHTGSIFDWDVPEPDFPNVYGRHTLTNQYGVYGNARISLADPLTLVAGGRVIWWNSSYKPNADENYWGDTSTHDDIGPKAIPFAGLIYDLNDTLSVYGSYAKIFQPQVTRDVSGNLLAPVQGQQYEVGLKGSFLDDKLNASVALFSLTQKNRAMADPSDPTGSIYFAQGKARAQGLDFEISGRVTDQWNVFAGYTYTNTRNYDDSNSTDYVAFSSIAPRHLFKLWTTYTLPNDLDKWTIGGGLYASSSFYNEDSGGKLVAPGYMTASASVSYKLNEHYTASLSVDNIFNREYVRSINNTTTGFYGDPRTFLLKVKATW</sequence>
<dbReference type="Pfam" id="PF00593">
    <property type="entry name" value="TonB_dep_Rec_b-barrel"/>
    <property type="match status" value="1"/>
</dbReference>
<evidence type="ECO:0000256" key="5">
    <source>
        <dbReference type="ARBA" id="ARBA00022496"/>
    </source>
</evidence>
<keyword evidence="4 14" id="KW-1134">Transmembrane beta strand</keyword>
<dbReference type="AlphaFoldDB" id="A0A6L9U9U6"/>
<evidence type="ECO:0000256" key="15">
    <source>
        <dbReference type="RuleBase" id="RU003357"/>
    </source>
</evidence>
<keyword evidence="9" id="KW-0406">Ion transport</keyword>
<dbReference type="SMART" id="SM00965">
    <property type="entry name" value="STN"/>
    <property type="match status" value="1"/>
</dbReference>
<evidence type="ECO:0000259" key="16">
    <source>
        <dbReference type="SMART" id="SM00965"/>
    </source>
</evidence>
<dbReference type="InterPro" id="IPR036942">
    <property type="entry name" value="Beta-barrel_TonB_sf"/>
</dbReference>
<dbReference type="SUPFAM" id="SSF56935">
    <property type="entry name" value="Porins"/>
    <property type="match status" value="1"/>
</dbReference>
<gene>
    <name evidence="17" type="ORF">GR212_21415</name>
</gene>
<evidence type="ECO:0000256" key="11">
    <source>
        <dbReference type="ARBA" id="ARBA00023136"/>
    </source>
</evidence>
<evidence type="ECO:0000256" key="9">
    <source>
        <dbReference type="ARBA" id="ARBA00023065"/>
    </source>
</evidence>
<evidence type="ECO:0000313" key="18">
    <source>
        <dbReference type="Proteomes" id="UP000483035"/>
    </source>
</evidence>